<sequence length="157" mass="17817">MCNHFATLPESNHVTVVVGGITSFIAERFGVFGIGYGDKAIGKGEKEQITMIALVNMKINAKCEGYYYFHCKRGNIGGRPISVIGNNVDDLETDKEEDEKPTSTLETELKQEEEDPTNYFEDRQQLEEPHDEEEIEEDSEEETKEDPKEEELPLTQP</sequence>
<reference evidence="2 3" key="1">
    <citation type="journal article" date="2014" name="PLoS ONE">
        <title>Global Analysis of Gene Expression Profiles in Physic Nut (Jatropha curcas L.) Seedlings Exposed to Salt Stress.</title>
        <authorList>
            <person name="Zhang L."/>
            <person name="Zhang C."/>
            <person name="Wu P."/>
            <person name="Chen Y."/>
            <person name="Li M."/>
            <person name="Jiang H."/>
            <person name="Wu G."/>
        </authorList>
    </citation>
    <scope>NUCLEOTIDE SEQUENCE [LARGE SCALE GENOMIC DNA]</scope>
    <source>
        <strain evidence="3">cv. GZQX0401</strain>
        <tissue evidence="2">Young leaves</tissue>
    </source>
</reference>
<dbReference type="AlphaFoldDB" id="A0A067K4M2"/>
<dbReference type="EMBL" id="KK914718">
    <property type="protein sequence ID" value="KDP30008.1"/>
    <property type="molecule type" value="Genomic_DNA"/>
</dbReference>
<dbReference type="Proteomes" id="UP000027138">
    <property type="component" value="Unassembled WGS sequence"/>
</dbReference>
<accession>A0A067K4M2</accession>
<protein>
    <submittedName>
        <fullName evidence="2">Uncharacterized protein</fullName>
    </submittedName>
</protein>
<evidence type="ECO:0000256" key="1">
    <source>
        <dbReference type="SAM" id="MobiDB-lite"/>
    </source>
</evidence>
<feature type="region of interest" description="Disordered" evidence="1">
    <location>
        <begin position="86"/>
        <end position="157"/>
    </location>
</feature>
<evidence type="ECO:0000313" key="2">
    <source>
        <dbReference type="EMBL" id="KDP30008.1"/>
    </source>
</evidence>
<proteinExistence type="predicted"/>
<feature type="compositionally biased region" description="Acidic residues" evidence="1">
    <location>
        <begin position="89"/>
        <end position="99"/>
    </location>
</feature>
<evidence type="ECO:0000313" key="3">
    <source>
        <dbReference type="Proteomes" id="UP000027138"/>
    </source>
</evidence>
<feature type="compositionally biased region" description="Acidic residues" evidence="1">
    <location>
        <begin position="129"/>
        <end position="144"/>
    </location>
</feature>
<organism evidence="2 3">
    <name type="scientific">Jatropha curcas</name>
    <name type="common">Barbados nut</name>
    <dbReference type="NCBI Taxonomy" id="180498"/>
    <lineage>
        <taxon>Eukaryota</taxon>
        <taxon>Viridiplantae</taxon>
        <taxon>Streptophyta</taxon>
        <taxon>Embryophyta</taxon>
        <taxon>Tracheophyta</taxon>
        <taxon>Spermatophyta</taxon>
        <taxon>Magnoliopsida</taxon>
        <taxon>eudicotyledons</taxon>
        <taxon>Gunneridae</taxon>
        <taxon>Pentapetalae</taxon>
        <taxon>rosids</taxon>
        <taxon>fabids</taxon>
        <taxon>Malpighiales</taxon>
        <taxon>Euphorbiaceae</taxon>
        <taxon>Crotonoideae</taxon>
        <taxon>Jatropheae</taxon>
        <taxon>Jatropha</taxon>
    </lineage>
</organism>
<name>A0A067K4M2_JATCU</name>
<keyword evidence="3" id="KW-1185">Reference proteome</keyword>
<gene>
    <name evidence="2" type="ORF">JCGZ_18580</name>
</gene>